<reference evidence="6" key="1">
    <citation type="submission" date="2018-10" db="EMBL/GenBank/DDBJ databases">
        <title>Transcriptome assembly of Aceria tosichella (Wheat curl mite) Type 2.</title>
        <authorList>
            <person name="Scully E.D."/>
            <person name="Geib S.M."/>
            <person name="Palmer N.A."/>
            <person name="Gupta A.K."/>
            <person name="Sarath G."/>
            <person name="Tatineni S."/>
        </authorList>
    </citation>
    <scope>NUCLEOTIDE SEQUENCE</scope>
    <source>
        <strain evidence="6">LincolnNE</strain>
    </source>
</reference>
<accession>A0A6G1S495</accession>
<protein>
    <submittedName>
        <fullName evidence="6">Importin-13</fullName>
    </submittedName>
</protein>
<dbReference type="EMBL" id="GGYP01000555">
    <property type="protein sequence ID" value="MDE45326.1"/>
    <property type="molecule type" value="Transcribed_RNA"/>
</dbReference>
<dbReference type="InterPro" id="IPR013598">
    <property type="entry name" value="Exportin-1/Importin-b-like"/>
</dbReference>
<dbReference type="Gene3D" id="1.25.10.10">
    <property type="entry name" value="Leucine-rich Repeat Variant"/>
    <property type="match status" value="1"/>
</dbReference>
<dbReference type="GO" id="GO:0006606">
    <property type="term" value="P:protein import into nucleus"/>
    <property type="evidence" value="ECO:0007669"/>
    <property type="project" value="TreeGrafter"/>
</dbReference>
<dbReference type="Pfam" id="PF08389">
    <property type="entry name" value="Xpo1"/>
    <property type="match status" value="1"/>
</dbReference>
<keyword evidence="4" id="KW-0539">Nucleus</keyword>
<evidence type="ECO:0000256" key="1">
    <source>
        <dbReference type="ARBA" id="ARBA00004123"/>
    </source>
</evidence>
<keyword evidence="3" id="KW-0813">Transport</keyword>
<dbReference type="PANTHER" id="PTHR12363">
    <property type="entry name" value="TRANSPORTIN 3 AND IMPORTIN 13"/>
    <property type="match status" value="1"/>
</dbReference>
<dbReference type="AlphaFoldDB" id="A0A6G1S495"/>
<evidence type="ECO:0000256" key="2">
    <source>
        <dbReference type="ARBA" id="ARBA00007991"/>
    </source>
</evidence>
<dbReference type="PANTHER" id="PTHR12363:SF33">
    <property type="entry name" value="IMPORTIN-13"/>
    <property type="match status" value="1"/>
</dbReference>
<comment type="similarity">
    <text evidence="2">Belongs to the importin beta family.</text>
</comment>
<organism evidence="6">
    <name type="scientific">Aceria tosichella</name>
    <name type="common">wheat curl mite</name>
    <dbReference type="NCBI Taxonomy" id="561515"/>
    <lineage>
        <taxon>Eukaryota</taxon>
        <taxon>Metazoa</taxon>
        <taxon>Ecdysozoa</taxon>
        <taxon>Arthropoda</taxon>
        <taxon>Chelicerata</taxon>
        <taxon>Arachnida</taxon>
        <taxon>Acari</taxon>
        <taxon>Acariformes</taxon>
        <taxon>Trombidiformes</taxon>
        <taxon>Prostigmata</taxon>
        <taxon>Eupodina</taxon>
        <taxon>Eriophyoidea</taxon>
        <taxon>Eriophyidae</taxon>
        <taxon>Eriophyinae</taxon>
        <taxon>Aceriini</taxon>
        <taxon>Aceria</taxon>
    </lineage>
</organism>
<name>A0A6G1S495_9ACAR</name>
<dbReference type="Pfam" id="PF24139">
    <property type="entry name" value="TPR_TNPO3_IPO13_4th"/>
    <property type="match status" value="1"/>
</dbReference>
<dbReference type="InterPro" id="IPR011989">
    <property type="entry name" value="ARM-like"/>
</dbReference>
<gene>
    <name evidence="6" type="primary">IPO13</name>
    <name evidence="6" type="ORF">g.20994</name>
</gene>
<evidence type="ECO:0000259" key="5">
    <source>
        <dbReference type="Pfam" id="PF08389"/>
    </source>
</evidence>
<dbReference type="GO" id="GO:0005634">
    <property type="term" value="C:nucleus"/>
    <property type="evidence" value="ECO:0007669"/>
    <property type="project" value="UniProtKB-SubCell"/>
</dbReference>
<dbReference type="InterPro" id="IPR058537">
    <property type="entry name" value="TPR_TNPO3_IPO13_4th"/>
</dbReference>
<evidence type="ECO:0000256" key="4">
    <source>
        <dbReference type="ARBA" id="ARBA00023242"/>
    </source>
</evidence>
<comment type="subcellular location">
    <subcellularLocation>
        <location evidence="1">Nucleus</location>
    </subcellularLocation>
</comment>
<feature type="domain" description="Exportin-1/Importin-beta-like" evidence="5">
    <location>
        <begin position="123"/>
        <end position="278"/>
    </location>
</feature>
<dbReference type="InterPro" id="IPR016024">
    <property type="entry name" value="ARM-type_fold"/>
</dbReference>
<dbReference type="InterPro" id="IPR051345">
    <property type="entry name" value="Importin_beta-like_NTR"/>
</dbReference>
<dbReference type="SUPFAM" id="SSF48371">
    <property type="entry name" value="ARM repeat"/>
    <property type="match status" value="1"/>
</dbReference>
<evidence type="ECO:0000313" key="6">
    <source>
        <dbReference type="EMBL" id="MDE45326.1"/>
    </source>
</evidence>
<sequence>MIAGDALARQAQDCLVASQNNDVHQLIHLVNLLYNSTNPEEQNEANRQLTELQSSDDAWRACWLLLQPDQNYPNEVHFFAANLLSLKVNQSWSQYNQEWLEKELRPKLFEIIVKYASSPNGTKIVIDRLALALANFALHSIPTFWPEAIEDILKTFTINSVALNISSDRVRDILLRILIFIAEEYSVLMPQQELRAKLNERISVSGPLVFKFLHALLVDSNGLSSTPDGKQNVFKCLTSWTLHSQTTLLELENGRSLLDRIYDYIPIEEYCASACATLAASFTSQKSENYTNSVIAFLPKIANLKDVIQLYLANEEIECAIKVYSLVINFSENHSRTLLRVLLNDGFQETNETKQAVFTIIKIILDCTAAEGTFGQDEQYSDISFPFWFSFFENFYYYSECYTDMICDLFDPLVDTLMSMLVTKAQYPTATIYHQIWDDDKRESFRCYRQDLGDNISLVSQFPRARDRILKQLYEQLSYELSQSSARAMSDHQAVSQDMEKPWQKLEAVIFAIKSIGEAVPYDEPNYVPKIFNLLSKLPYSESRVELYCSVAEMISAYSDWLYDHSDHLATAFTILFMGVTSPSSQVRLMSTLSLKDLTTECQSELKTYSAQIVESCSKALMQQSNLLNTNEKSRLMHTIGTTLAITSADIATASMSNLTMPLICELGAKAQLNPESDPTCRPVILDRLTMLNSLIESLYIKECSGNDYEDCDENDPRLFESSRFDLAPQKVEAIQPAIGLLRQLVPILLVIAEKYRSDEDIMDKISGTIKRSAKSLSIELKPLLNDLVSLVVNAYDPMVNSSILEALIPLYFVFKVDKNIWPFFRDAFARLSDKTLEVCLTTSLRQLSTTVEKYFNFANSVFKKFPDFLTEQPTPINIEYIFRLALASLELPEKRTLTEVCNFLALYRQKSLGVEHLHRIFVEHLDLLLNNVFNIFGGNYSTPRNAIETVTDMLFYVTDAPETKGSLQRIVAQDKFPTPHASREQKARFVSRLAQERNRRKYKECCNEFVMTVRNLKRST</sequence>
<evidence type="ECO:0000256" key="3">
    <source>
        <dbReference type="ARBA" id="ARBA00022448"/>
    </source>
</evidence>
<dbReference type="GO" id="GO:0005737">
    <property type="term" value="C:cytoplasm"/>
    <property type="evidence" value="ECO:0007669"/>
    <property type="project" value="TreeGrafter"/>
</dbReference>
<proteinExistence type="inferred from homology"/>